<evidence type="ECO:0000256" key="1">
    <source>
        <dbReference type="ARBA" id="ARBA00022988"/>
    </source>
</evidence>
<reference evidence="4 5" key="1">
    <citation type="submission" date="2023-06" db="EMBL/GenBank/DDBJ databases">
        <title>Sporosarcina sp. nov., isolated from Korean traditional fermented seafood 'Jeotgal'.</title>
        <authorList>
            <person name="Yang A.-I."/>
            <person name="Shin N.-R."/>
        </authorList>
    </citation>
    <scope>NUCLEOTIDE SEQUENCE [LARGE SCALE GENOMIC DNA]</scope>
    <source>
        <strain evidence="4 5">KCTC3840</strain>
    </source>
</reference>
<comment type="function">
    <text evidence="3">Required for maturation of urease via the functional incorporation of the urease nickel metallocenter.</text>
</comment>
<protein>
    <recommendedName>
        <fullName evidence="3">Urease accessory protein UreF</fullName>
    </recommendedName>
</protein>
<comment type="similarity">
    <text evidence="3">Belongs to the UreF family.</text>
</comment>
<dbReference type="Gene3D" id="1.10.4190.10">
    <property type="entry name" value="Urease accessory protein UreF"/>
    <property type="match status" value="1"/>
</dbReference>
<dbReference type="HAMAP" id="MF_01385">
    <property type="entry name" value="UreF"/>
    <property type="match status" value="1"/>
</dbReference>
<dbReference type="PANTHER" id="PTHR33620:SF1">
    <property type="entry name" value="UREASE ACCESSORY PROTEIN F"/>
    <property type="match status" value="1"/>
</dbReference>
<evidence type="ECO:0000313" key="5">
    <source>
        <dbReference type="Proteomes" id="UP001280629"/>
    </source>
</evidence>
<evidence type="ECO:0000256" key="2">
    <source>
        <dbReference type="ARBA" id="ARBA00023186"/>
    </source>
</evidence>
<proteinExistence type="inferred from homology"/>
<comment type="subunit">
    <text evidence="3">UreD, UreF and UreG form a complex that acts as a GTP-hydrolysis-dependent molecular chaperone, activating the urease apoprotein by helping to assemble the nickel containing metallocenter of UreC. The UreE protein probably delivers the nickel.</text>
</comment>
<keyword evidence="2 3" id="KW-0143">Chaperone</keyword>
<dbReference type="PIRSF" id="PIRSF009467">
    <property type="entry name" value="Ureas_acces_UreF"/>
    <property type="match status" value="1"/>
</dbReference>
<gene>
    <name evidence="3" type="primary">ureF</name>
    <name evidence="4" type="ORF">QT716_00105</name>
</gene>
<accession>A0ABU4FYG4</accession>
<dbReference type="InterPro" id="IPR002639">
    <property type="entry name" value="UreF"/>
</dbReference>
<dbReference type="PANTHER" id="PTHR33620">
    <property type="entry name" value="UREASE ACCESSORY PROTEIN F"/>
    <property type="match status" value="1"/>
</dbReference>
<evidence type="ECO:0000313" key="4">
    <source>
        <dbReference type="EMBL" id="MDW0108442.1"/>
    </source>
</evidence>
<keyword evidence="3" id="KW-0963">Cytoplasm</keyword>
<dbReference type="Proteomes" id="UP001280629">
    <property type="component" value="Unassembled WGS sequence"/>
</dbReference>
<evidence type="ECO:0000256" key="3">
    <source>
        <dbReference type="HAMAP-Rule" id="MF_01385"/>
    </source>
</evidence>
<dbReference type="RefSeq" id="WP_317933632.1">
    <property type="nucleotide sequence ID" value="NZ_JAUBDH010000001.1"/>
</dbReference>
<name>A0ABU4FYG4_9BACL</name>
<comment type="subcellular location">
    <subcellularLocation>
        <location evidence="3">Cytoplasm</location>
    </subcellularLocation>
</comment>
<keyword evidence="1 3" id="KW-0996">Nickel insertion</keyword>
<dbReference type="Pfam" id="PF01730">
    <property type="entry name" value="UreF"/>
    <property type="match status" value="1"/>
</dbReference>
<organism evidence="4 5">
    <name type="scientific">Sporosarcina aquimarina</name>
    <dbReference type="NCBI Taxonomy" id="114975"/>
    <lineage>
        <taxon>Bacteria</taxon>
        <taxon>Bacillati</taxon>
        <taxon>Bacillota</taxon>
        <taxon>Bacilli</taxon>
        <taxon>Bacillales</taxon>
        <taxon>Caryophanaceae</taxon>
        <taxon>Sporosarcina</taxon>
    </lineage>
</organism>
<comment type="caution">
    <text evidence="4">The sequence shown here is derived from an EMBL/GenBank/DDBJ whole genome shotgun (WGS) entry which is preliminary data.</text>
</comment>
<keyword evidence="5" id="KW-1185">Reference proteome</keyword>
<dbReference type="InterPro" id="IPR038277">
    <property type="entry name" value="UreF_sf"/>
</dbReference>
<sequence length="228" mass="26028">MNNRTLSLFQLCDSNFPTGAFSHSFGLETYIQDELVHNAETFSDWLHVYLEEQLTYSDGLAARLIYDALESGDYNKIWELDRLLTVQCLAKETREGTHRIGVQMLKMAKTLYEAPMLGVYQEQIKNNGAFGHPVIVFTIAGHFLKVDRDTTILYYMYTSIINLVQNAVRAIPLGQTAGQQIIYSLQNHLIETVEKINRLDEEDLGIVSPGIELAQMQHERVHVRIFSS</sequence>
<dbReference type="EMBL" id="JAUBDH010000001">
    <property type="protein sequence ID" value="MDW0108442.1"/>
    <property type="molecule type" value="Genomic_DNA"/>
</dbReference>